<dbReference type="AlphaFoldDB" id="A0A176VGB8"/>
<reference evidence="5 6" key="1">
    <citation type="submission" date="2016-03" db="EMBL/GenBank/DDBJ databases">
        <title>Mechanisms controlling the formation of the plant cell surface in tip-growing cells are functionally conserved among land plants.</title>
        <authorList>
            <person name="Honkanen S."/>
            <person name="Jones V.A."/>
            <person name="Morieri G."/>
            <person name="Champion C."/>
            <person name="Hetherington A.J."/>
            <person name="Kelly S."/>
            <person name="Saint-Marcoux D."/>
            <person name="Proust H."/>
            <person name="Prescott H."/>
            <person name="Dolan L."/>
        </authorList>
    </citation>
    <scope>NUCLEOTIDE SEQUENCE [LARGE SCALE GENOMIC DNA]</scope>
    <source>
        <strain evidence="6">cv. Tak-1 and cv. Tak-2</strain>
        <tissue evidence="5">Whole gametophyte</tissue>
    </source>
</reference>
<proteinExistence type="predicted"/>
<feature type="region of interest" description="Disordered" evidence="2">
    <location>
        <begin position="111"/>
        <end position="252"/>
    </location>
</feature>
<feature type="compositionally biased region" description="Basic and acidic residues" evidence="2">
    <location>
        <begin position="117"/>
        <end position="138"/>
    </location>
</feature>
<feature type="compositionally biased region" description="Basic and acidic residues" evidence="2">
    <location>
        <begin position="472"/>
        <end position="495"/>
    </location>
</feature>
<dbReference type="InterPro" id="IPR000315">
    <property type="entry name" value="Znf_B-box"/>
</dbReference>
<protein>
    <recommendedName>
        <fullName evidence="3">B box-type domain-containing protein</fullName>
    </recommendedName>
</protein>
<evidence type="ECO:0000259" key="3">
    <source>
        <dbReference type="PROSITE" id="PS50119"/>
    </source>
</evidence>
<keyword evidence="1" id="KW-0863">Zinc-finger</keyword>
<evidence type="ECO:0000313" key="6">
    <source>
        <dbReference type="Proteomes" id="UP000077202"/>
    </source>
</evidence>
<evidence type="ECO:0000256" key="1">
    <source>
        <dbReference type="PROSITE-ProRule" id="PRU00024"/>
    </source>
</evidence>
<dbReference type="GO" id="GO:0008270">
    <property type="term" value="F:zinc ion binding"/>
    <property type="evidence" value="ECO:0007669"/>
    <property type="project" value="UniProtKB-KW"/>
</dbReference>
<keyword evidence="1" id="KW-0479">Metal-binding</keyword>
<feature type="domain" description="B box-type" evidence="3">
    <location>
        <begin position="1"/>
        <end position="43"/>
    </location>
</feature>
<name>A0A176VGB8_MARPO</name>
<dbReference type="EMBL" id="AP019866">
    <property type="protein sequence ID" value="BBM97576.1"/>
    <property type="molecule type" value="Genomic_DNA"/>
</dbReference>
<dbReference type="CDD" id="cd19757">
    <property type="entry name" value="Bbox1"/>
    <property type="match status" value="2"/>
</dbReference>
<keyword evidence="1" id="KW-0862">Zinc</keyword>
<dbReference type="Pfam" id="PF23771">
    <property type="entry name" value="DUF7168"/>
    <property type="match status" value="1"/>
</dbReference>
<dbReference type="PROSITE" id="PS50119">
    <property type="entry name" value="ZF_BBOX"/>
    <property type="match status" value="1"/>
</dbReference>
<reference evidence="4" key="2">
    <citation type="journal article" date="2019" name="Curr. Biol.">
        <title>Chromatin organization in early land plants reveals an ancestral association between H3K27me3, transposons, and constitutive heterochromatin.</title>
        <authorList>
            <person name="Montgomery S.A."/>
            <person name="Tanizawa Y."/>
            <person name="Galik B."/>
            <person name="Wang N."/>
            <person name="Ito T."/>
            <person name="Mochizuki T."/>
            <person name="Akimcheva S."/>
            <person name="Bowman J."/>
            <person name="Cognat V."/>
            <person name="Drouard L."/>
            <person name="Ekker H."/>
            <person name="Houng S."/>
            <person name="Kohchi T."/>
            <person name="Lin S."/>
            <person name="Liu L.D."/>
            <person name="Nakamura Y."/>
            <person name="Valeeva L.R."/>
            <person name="Shakirov E.V."/>
            <person name="Shippen D.E."/>
            <person name="Wei W."/>
            <person name="Yagura M."/>
            <person name="Yamaoka S."/>
            <person name="Yamato K.T."/>
            <person name="Liu C."/>
            <person name="Berger F."/>
        </authorList>
    </citation>
    <scope>NUCLEOTIDE SEQUENCE [LARGE SCALE GENOMIC DNA]</scope>
    <source>
        <strain evidence="4">Tak-1</strain>
    </source>
</reference>
<dbReference type="Proteomes" id="UP000077202">
    <property type="component" value="Unassembled WGS sequence"/>
</dbReference>
<keyword evidence="6" id="KW-1185">Reference proteome</keyword>
<dbReference type="Proteomes" id="UP001162541">
    <property type="component" value="Chromosome 1"/>
</dbReference>
<accession>A0A176VGB8</accession>
<sequence>MKCAQCEKAEATVRCLEEKLDYCGPCSQALHSKKARMHHQLKIRAATRVCDECEAAPAKLECLICGGGQVPLVFCFECCSSLHSRSARANHSVQKFGYKPLSSRQIIIDLTDDRDEQSEATRKSEPQELKKVKSEDQGFVKNPPQAAREDIPVPARKASTRSSGIPKASSSNSGLRQCKMENIEPPLQPRKGCKESFSQQVKREVSEEAPSRPRRVRSARNYAGMAGLGSSDDCSSNKSSSDSEEEFRGTRKIKRGSITVEAFVVDATDQDDTGPAHTGAPCEEAVNGIRFKIRKMLELGLHPDTPDIEAQQALKNAQRLLTKHNLEQAEVLQGNLTDTSSLTGGMRLVELRAKGRDKLGRMESWVLELGWVISDNFDTQFFFKTGSASKPFRVVFYGISQNADCAGYAFAATFNRITAMSAEYIVKSANQCDEAEKENQDVNFGKTNQGINTRVARANYRRGIVAGLKEAVEDSKRTRSPKSESFHEGGTKSEGEDCDAYADFPSYEKDDFSHPEDDSHADTPIKFSWRCMAITALVQHSKKVGEDFLQSKGIKVRKRTIPNRSQAFHEDAYVQGKKDAESIDMNQKALENVKAKRSKKTRG</sequence>
<dbReference type="EMBL" id="LVLJ01003744">
    <property type="protein sequence ID" value="OAE19910.1"/>
    <property type="molecule type" value="Genomic_DNA"/>
</dbReference>
<evidence type="ECO:0000313" key="7">
    <source>
        <dbReference type="Proteomes" id="UP001162541"/>
    </source>
</evidence>
<feature type="compositionally biased region" description="Polar residues" evidence="2">
    <location>
        <begin position="160"/>
        <end position="175"/>
    </location>
</feature>
<evidence type="ECO:0000256" key="2">
    <source>
        <dbReference type="SAM" id="MobiDB-lite"/>
    </source>
</evidence>
<evidence type="ECO:0000313" key="4">
    <source>
        <dbReference type="EMBL" id="BBM97576.1"/>
    </source>
</evidence>
<feature type="compositionally biased region" description="Low complexity" evidence="2">
    <location>
        <begin position="230"/>
        <end position="240"/>
    </location>
</feature>
<reference evidence="7" key="3">
    <citation type="journal article" date="2020" name="Curr. Biol.">
        <title>Chromatin organization in early land plants reveals an ancestral association between H3K27me3, transposons, and constitutive heterochromatin.</title>
        <authorList>
            <person name="Montgomery S.A."/>
            <person name="Tanizawa Y."/>
            <person name="Galik B."/>
            <person name="Wang N."/>
            <person name="Ito T."/>
            <person name="Mochizuki T."/>
            <person name="Akimcheva S."/>
            <person name="Bowman J.L."/>
            <person name="Cognat V."/>
            <person name="Marechal-Drouard L."/>
            <person name="Ekker H."/>
            <person name="Hong S.F."/>
            <person name="Kohchi T."/>
            <person name="Lin S.S."/>
            <person name="Liu L.D."/>
            <person name="Nakamura Y."/>
            <person name="Valeeva L.R."/>
            <person name="Shakirov E.V."/>
            <person name="Shippen D.E."/>
            <person name="Wei W.L."/>
            <person name="Yagura M."/>
            <person name="Yamaoka S."/>
            <person name="Yamato K.T."/>
            <person name="Liu C."/>
            <person name="Berger F."/>
        </authorList>
    </citation>
    <scope>NUCLEOTIDE SEQUENCE [LARGE SCALE GENOMIC DNA]</scope>
    <source>
        <strain evidence="7">Tak-1</strain>
    </source>
</reference>
<dbReference type="InterPro" id="IPR055592">
    <property type="entry name" value="DUF7168"/>
</dbReference>
<dbReference type="Pfam" id="PF10979">
    <property type="entry name" value="DUF2786"/>
    <property type="match status" value="1"/>
</dbReference>
<dbReference type="InterPro" id="IPR024498">
    <property type="entry name" value="DUF2786"/>
</dbReference>
<feature type="compositionally biased region" description="Basic and acidic residues" evidence="2">
    <location>
        <begin position="201"/>
        <end position="211"/>
    </location>
</feature>
<evidence type="ECO:0000313" key="5">
    <source>
        <dbReference type="EMBL" id="OAE19910.1"/>
    </source>
</evidence>
<gene>
    <name evidence="5" type="ORF">AXG93_1130s1640</name>
    <name evidence="4" type="ORF">Mp_1g06720</name>
</gene>
<organism evidence="5 6">
    <name type="scientific">Marchantia polymorpha subsp. ruderalis</name>
    <dbReference type="NCBI Taxonomy" id="1480154"/>
    <lineage>
        <taxon>Eukaryota</taxon>
        <taxon>Viridiplantae</taxon>
        <taxon>Streptophyta</taxon>
        <taxon>Embryophyta</taxon>
        <taxon>Marchantiophyta</taxon>
        <taxon>Marchantiopsida</taxon>
        <taxon>Marchantiidae</taxon>
        <taxon>Marchantiales</taxon>
        <taxon>Marchantiaceae</taxon>
        <taxon>Marchantia</taxon>
    </lineage>
</organism>
<feature type="region of interest" description="Disordered" evidence="2">
    <location>
        <begin position="472"/>
        <end position="500"/>
    </location>
</feature>